<dbReference type="GO" id="GO:0032259">
    <property type="term" value="P:methylation"/>
    <property type="evidence" value="ECO:0007669"/>
    <property type="project" value="UniProtKB-KW"/>
</dbReference>
<keyword evidence="1" id="KW-0732">Signal</keyword>
<organism evidence="3">
    <name type="scientific">Cladocopium goreaui</name>
    <dbReference type="NCBI Taxonomy" id="2562237"/>
    <lineage>
        <taxon>Eukaryota</taxon>
        <taxon>Sar</taxon>
        <taxon>Alveolata</taxon>
        <taxon>Dinophyceae</taxon>
        <taxon>Suessiales</taxon>
        <taxon>Symbiodiniaceae</taxon>
        <taxon>Cladocopium</taxon>
    </lineage>
</organism>
<keyword evidence="5" id="KW-0808">Transferase</keyword>
<reference evidence="3" key="1">
    <citation type="submission" date="2022-10" db="EMBL/GenBank/DDBJ databases">
        <authorList>
            <person name="Chen Y."/>
            <person name="Dougan E. K."/>
            <person name="Chan C."/>
            <person name="Rhodes N."/>
            <person name="Thang M."/>
        </authorList>
    </citation>
    <scope>NUCLEOTIDE SEQUENCE</scope>
</reference>
<evidence type="ECO:0000313" key="4">
    <source>
        <dbReference type="EMBL" id="CAL1133469.1"/>
    </source>
</evidence>
<dbReference type="Pfam" id="PF05050">
    <property type="entry name" value="Methyltransf_21"/>
    <property type="match status" value="1"/>
</dbReference>
<dbReference type="SUPFAM" id="SSF53335">
    <property type="entry name" value="S-adenosyl-L-methionine-dependent methyltransferases"/>
    <property type="match status" value="1"/>
</dbReference>
<evidence type="ECO:0000313" key="3">
    <source>
        <dbReference type="EMBL" id="CAI3980094.1"/>
    </source>
</evidence>
<feature type="domain" description="Methyltransferase FkbM" evidence="2">
    <location>
        <begin position="392"/>
        <end position="523"/>
    </location>
</feature>
<sequence length="557" mass="62853">MSIAKWLVWATVLWSRLAAEIEQCNSLPRSEETKEYCAQSCRMLLAFVRMRMPYDTVDFKVLQKANEMNTWSVCPAAFRSVVFARLAHEIAQFQPTDDWWDGVARRIKLAEHAAREFITNNMSGYLSSGTSFAPWFHLGAIFDVVGEKFPEYFGEKGVLQTPQSEALAGALRTYLDLDAPQISPLEMLQLQGWSSHDFERPKISTLERATLLFAEADFIRITKAYGIPGSGGLMGKDRDEMNRLVDYGQRFLRQVYFHIKAASPEKMTENEGILLAVWRTPVPLFEVLDRLDSQVLEPIFLHTSPIFGEQQFLVHLLPTRNVESNHVRAFFELHCDLVFKDLVEEYRGAQQPLVVVEIGTALGGCVLHALSQLPPQTRALAIDAYGPAVAALRRTAASNGLKDRLTVVEKFICPDEKRRYSFELKATGPSLVQPAWDEANDDKQDSETSQSVECSSLESVFLEHGISKVDLLRIHVLGREYDALRSGERFFAEGKVTTVAASISQMNTKPGSMAAMLLRHGYSLQFREFRDQDVVTVFNNQDVLPKSTHTMTARLKS</sequence>
<gene>
    <name evidence="3" type="ORF">C1SCF055_LOCUS8001</name>
</gene>
<feature type="chain" id="PRO_5043269822" evidence="1">
    <location>
        <begin position="20"/>
        <end position="557"/>
    </location>
</feature>
<feature type="signal peptide" evidence="1">
    <location>
        <begin position="1"/>
        <end position="19"/>
    </location>
</feature>
<evidence type="ECO:0000259" key="2">
    <source>
        <dbReference type="Pfam" id="PF05050"/>
    </source>
</evidence>
<reference evidence="4" key="2">
    <citation type="submission" date="2024-04" db="EMBL/GenBank/DDBJ databases">
        <authorList>
            <person name="Chen Y."/>
            <person name="Shah S."/>
            <person name="Dougan E. K."/>
            <person name="Thang M."/>
            <person name="Chan C."/>
        </authorList>
    </citation>
    <scope>NUCLEOTIDE SEQUENCE [LARGE SCALE GENOMIC DNA]</scope>
</reference>
<dbReference type="EMBL" id="CAMXCT010000535">
    <property type="protein sequence ID" value="CAI3980094.1"/>
    <property type="molecule type" value="Genomic_DNA"/>
</dbReference>
<accession>A0A9P1BV82</accession>
<evidence type="ECO:0000256" key="1">
    <source>
        <dbReference type="SAM" id="SignalP"/>
    </source>
</evidence>
<evidence type="ECO:0000313" key="5">
    <source>
        <dbReference type="EMBL" id="CAL4767406.1"/>
    </source>
</evidence>
<dbReference type="OrthoDB" id="440081at2759"/>
<keyword evidence="6" id="KW-1185">Reference proteome</keyword>
<keyword evidence="5" id="KW-0489">Methyltransferase</keyword>
<dbReference type="InterPro" id="IPR006342">
    <property type="entry name" value="FkbM_mtfrase"/>
</dbReference>
<proteinExistence type="predicted"/>
<dbReference type="GO" id="GO:0008168">
    <property type="term" value="F:methyltransferase activity"/>
    <property type="evidence" value="ECO:0007669"/>
    <property type="project" value="UniProtKB-KW"/>
</dbReference>
<dbReference type="EMBL" id="CAMXCT020000535">
    <property type="protein sequence ID" value="CAL1133469.1"/>
    <property type="molecule type" value="Genomic_DNA"/>
</dbReference>
<dbReference type="Proteomes" id="UP001152797">
    <property type="component" value="Unassembled WGS sequence"/>
</dbReference>
<name>A0A9P1BV82_9DINO</name>
<dbReference type="InterPro" id="IPR029063">
    <property type="entry name" value="SAM-dependent_MTases_sf"/>
</dbReference>
<comment type="caution">
    <text evidence="3">The sequence shown here is derived from an EMBL/GenBank/DDBJ whole genome shotgun (WGS) entry which is preliminary data.</text>
</comment>
<dbReference type="AlphaFoldDB" id="A0A9P1BV82"/>
<protein>
    <submittedName>
        <fullName evidence="5">Methyltransferase FkbM domain-containing protein</fullName>
    </submittedName>
</protein>
<dbReference type="Gene3D" id="3.40.50.150">
    <property type="entry name" value="Vaccinia Virus protein VP39"/>
    <property type="match status" value="1"/>
</dbReference>
<dbReference type="EMBL" id="CAMXCT030000535">
    <property type="protein sequence ID" value="CAL4767406.1"/>
    <property type="molecule type" value="Genomic_DNA"/>
</dbReference>
<evidence type="ECO:0000313" key="6">
    <source>
        <dbReference type="Proteomes" id="UP001152797"/>
    </source>
</evidence>